<accession>A0ABX1XKL1</accession>
<name>A0ABX1XKL1_9BACL</name>
<organism evidence="1 2">
    <name type="scientific">Paenibacillus plantarum</name>
    <dbReference type="NCBI Taxonomy" id="2654975"/>
    <lineage>
        <taxon>Bacteria</taxon>
        <taxon>Bacillati</taxon>
        <taxon>Bacillota</taxon>
        <taxon>Bacilli</taxon>
        <taxon>Bacillales</taxon>
        <taxon>Paenibacillaceae</taxon>
        <taxon>Paenibacillus</taxon>
    </lineage>
</organism>
<evidence type="ECO:0008006" key="3">
    <source>
        <dbReference type="Google" id="ProtNLM"/>
    </source>
</evidence>
<dbReference type="Proteomes" id="UP000653578">
    <property type="component" value="Unassembled WGS sequence"/>
</dbReference>
<dbReference type="RefSeq" id="WP_171635734.1">
    <property type="nucleotide sequence ID" value="NZ_WHNY01000075.1"/>
</dbReference>
<protein>
    <recommendedName>
        <fullName evidence="3">DUF4747 family protein</fullName>
    </recommendedName>
</protein>
<dbReference type="EMBL" id="WHNY01000075">
    <property type="protein sequence ID" value="NOU68405.1"/>
    <property type="molecule type" value="Genomic_DNA"/>
</dbReference>
<gene>
    <name evidence="1" type="ORF">GC096_30725</name>
</gene>
<comment type="caution">
    <text evidence="1">The sequence shown here is derived from an EMBL/GenBank/DDBJ whole genome shotgun (WGS) entry which is preliminary data.</text>
</comment>
<sequence length="297" mass="34419">MTTKFKSFNAYQIDLHYQMKKKNIEYDEFKWESIIFFDVLEKINSLNMQAKTKRYGDSWLMHLDHLEEDEHFIFGRMSSAEYGTTGELIHADNLTKRPNPKQTREGETELTYFLIRKSDGFLLLQSNMKLHRARFEEYIEELGKDSIAGHNLTYIQICTLVNDSFFESIRQLNTVNKIEIEVTAVDAQAFENEAVRALQRDADRTSATNVNLVFQAKHKREGLKKVVPLLIDYKDKQGVTKIVVRGKLAGAEKVIKMDDSQERFKKKVAVDTNNQPMLSSVELVLKEIASQRSPLRS</sequence>
<evidence type="ECO:0000313" key="2">
    <source>
        <dbReference type="Proteomes" id="UP000653578"/>
    </source>
</evidence>
<proteinExistence type="predicted"/>
<evidence type="ECO:0000313" key="1">
    <source>
        <dbReference type="EMBL" id="NOU68405.1"/>
    </source>
</evidence>
<keyword evidence="2" id="KW-1185">Reference proteome</keyword>
<reference evidence="1 2" key="1">
    <citation type="submission" date="2019-10" db="EMBL/GenBank/DDBJ databases">
        <title>Description of Paenibacillus humi sp. nov.</title>
        <authorList>
            <person name="Carlier A."/>
            <person name="Qi S."/>
        </authorList>
    </citation>
    <scope>NUCLEOTIDE SEQUENCE [LARGE SCALE GENOMIC DNA]</scope>
    <source>
        <strain evidence="1 2">LMG 31461</strain>
    </source>
</reference>